<dbReference type="AlphaFoldDB" id="A0A437S9V4"/>
<reference evidence="3 4" key="1">
    <citation type="submission" date="2018-11" db="EMBL/GenBank/DDBJ databases">
        <title>Genome sequencing and assembly of Anaerosphaera sp. nov., GS7-6-2.</title>
        <authorList>
            <person name="Rettenmaier R."/>
            <person name="Liebl W."/>
            <person name="Zverlov V."/>
        </authorList>
    </citation>
    <scope>NUCLEOTIDE SEQUENCE [LARGE SCALE GENOMIC DNA]</scope>
    <source>
        <strain evidence="3 4">GS7-6-2</strain>
    </source>
</reference>
<comment type="caution">
    <text evidence="3">The sequence shown here is derived from an EMBL/GenBank/DDBJ whole genome shotgun (WGS) entry which is preliminary data.</text>
</comment>
<name>A0A437S9V4_9FIRM</name>
<protein>
    <submittedName>
        <fullName evidence="3">Patatin-like phospholipase family protein</fullName>
    </submittedName>
</protein>
<dbReference type="Gene3D" id="3.40.1090.10">
    <property type="entry name" value="Cytosolic phospholipase A2 catalytic domain"/>
    <property type="match status" value="1"/>
</dbReference>
<evidence type="ECO:0000313" key="4">
    <source>
        <dbReference type="Proteomes" id="UP000288812"/>
    </source>
</evidence>
<gene>
    <name evidence="3" type="ORF">EF514_02285</name>
</gene>
<organism evidence="3 4">
    <name type="scientific">Anaerosphaera multitolerans</name>
    <dbReference type="NCBI Taxonomy" id="2487351"/>
    <lineage>
        <taxon>Bacteria</taxon>
        <taxon>Bacillati</taxon>
        <taxon>Bacillota</taxon>
        <taxon>Tissierellia</taxon>
        <taxon>Tissierellales</taxon>
        <taxon>Peptoniphilaceae</taxon>
        <taxon>Anaerosphaera</taxon>
    </lineage>
</organism>
<dbReference type="InterPro" id="IPR016035">
    <property type="entry name" value="Acyl_Trfase/lysoPLipase"/>
</dbReference>
<dbReference type="Pfam" id="PF01734">
    <property type="entry name" value="Patatin"/>
    <property type="match status" value="1"/>
</dbReference>
<keyword evidence="1" id="KW-0443">Lipid metabolism</keyword>
<dbReference type="GO" id="GO:0006629">
    <property type="term" value="P:lipid metabolic process"/>
    <property type="evidence" value="ECO:0007669"/>
    <property type="project" value="UniProtKB-KW"/>
</dbReference>
<feature type="domain" description="PNPLA" evidence="2">
    <location>
        <begin position="36"/>
        <end position="136"/>
    </location>
</feature>
<dbReference type="SUPFAM" id="SSF52151">
    <property type="entry name" value="FabD/lysophospholipase-like"/>
    <property type="match status" value="1"/>
</dbReference>
<accession>A0A437S9V4</accession>
<dbReference type="OrthoDB" id="9770965at2"/>
<dbReference type="Proteomes" id="UP000288812">
    <property type="component" value="Unassembled WGS sequence"/>
</dbReference>
<dbReference type="EMBL" id="RLIH01000002">
    <property type="protein sequence ID" value="RVU55578.1"/>
    <property type="molecule type" value="Genomic_DNA"/>
</dbReference>
<evidence type="ECO:0000256" key="1">
    <source>
        <dbReference type="ARBA" id="ARBA00023098"/>
    </source>
</evidence>
<proteinExistence type="predicted"/>
<sequence>METLSLDNFIDEETEEGKELAEIISEVLSEKDDIFEAIKNAFINIINSKGISLKPLEELVNENIDEEKVRKSKVKFGLVTVNVTDMKAEELFISEIPRGELNKYIIASCYLPVFKLEPLDGKYYLDGGFYNKIPFNMVEELGLKPIIVRTNPPGIRNLNFPKDAIVIEPSKTYTTAMEFDPVKADELIRIGYFDTYKKLKALRGRKYYIEDFSEDKAFEIIQRVFFEELDNLDENGVFKLRSKYRRLFEEIIPKLAAELNLKGNFTYADLVTELLEREAEKRNIEYLKIYKLEELLKELKETGGITLKEYRENKLSELVKRIIN</sequence>
<evidence type="ECO:0000259" key="2">
    <source>
        <dbReference type="Pfam" id="PF01734"/>
    </source>
</evidence>
<keyword evidence="4" id="KW-1185">Reference proteome</keyword>
<dbReference type="RefSeq" id="WP_127723396.1">
    <property type="nucleotide sequence ID" value="NZ_RLIH01000002.1"/>
</dbReference>
<dbReference type="InterPro" id="IPR002641">
    <property type="entry name" value="PNPLA_dom"/>
</dbReference>
<evidence type="ECO:0000313" key="3">
    <source>
        <dbReference type="EMBL" id="RVU55578.1"/>
    </source>
</evidence>